<sequence length="147" mass="16504">MSLTERLTNDMKQAMKDKDKVRLSVIRMIRTAMKNQEIDSQKPLSDEDIITIMNRELKQRRDSLQAFEAGGRQDLVEDTQAEIAVLIEYLPEQLSEDEIRTIVKEVVASTGATGKADMGKVMAALMPKVKGRADGKLVNQVVSQELQ</sequence>
<name>A0A074LNR0_9BACL</name>
<evidence type="ECO:0000313" key="1">
    <source>
        <dbReference type="EMBL" id="KEO83801.1"/>
    </source>
</evidence>
<dbReference type="GO" id="GO:0016740">
    <property type="term" value="F:transferase activity"/>
    <property type="evidence" value="ECO:0007669"/>
    <property type="project" value="UniProtKB-KW"/>
</dbReference>
<dbReference type="RefSeq" id="WP_038086208.1">
    <property type="nucleotide sequence ID" value="NZ_JMIR01000008.1"/>
</dbReference>
<dbReference type="Pfam" id="PF09424">
    <property type="entry name" value="YqeY"/>
    <property type="match status" value="1"/>
</dbReference>
<dbReference type="AlphaFoldDB" id="A0A074LNR0"/>
<evidence type="ECO:0000313" key="2">
    <source>
        <dbReference type="Proteomes" id="UP000027931"/>
    </source>
</evidence>
<accession>A0A074LNR0</accession>
<dbReference type="InterPro" id="IPR042184">
    <property type="entry name" value="YqeY/Aim41_N"/>
</dbReference>
<gene>
    <name evidence="1" type="ORF">EL26_07740</name>
</gene>
<dbReference type="STRING" id="1157490.EL26_07740"/>
<dbReference type="OrthoDB" id="9794041at2"/>
<dbReference type="SUPFAM" id="SSF89095">
    <property type="entry name" value="GatB/YqeY motif"/>
    <property type="match status" value="1"/>
</dbReference>
<dbReference type="EMBL" id="JMIR01000008">
    <property type="protein sequence ID" value="KEO83801.1"/>
    <property type="molecule type" value="Genomic_DNA"/>
</dbReference>
<keyword evidence="1" id="KW-0808">Transferase</keyword>
<dbReference type="PANTHER" id="PTHR28055:SF1">
    <property type="entry name" value="ALTERED INHERITANCE OF MITOCHONDRIA PROTEIN 41, MITOCHONDRIAL"/>
    <property type="match status" value="1"/>
</dbReference>
<dbReference type="Proteomes" id="UP000027931">
    <property type="component" value="Unassembled WGS sequence"/>
</dbReference>
<dbReference type="InterPro" id="IPR003789">
    <property type="entry name" value="Asn/Gln_tRNA_amidoTrase-B-like"/>
</dbReference>
<dbReference type="eggNOG" id="COG1610">
    <property type="taxonomic scope" value="Bacteria"/>
</dbReference>
<proteinExistence type="predicted"/>
<keyword evidence="2" id="KW-1185">Reference proteome</keyword>
<dbReference type="InterPro" id="IPR023168">
    <property type="entry name" value="GatB_Yqey_C_2"/>
</dbReference>
<protein>
    <submittedName>
        <fullName evidence="1">Aspartyl-tRNA amidotransferase</fullName>
    </submittedName>
</protein>
<reference evidence="1 2" key="1">
    <citation type="journal article" date="2013" name="Int. J. Syst. Evol. Microbiol.">
        <title>Tumebacillus flagellatus sp. nov., an alpha-amylase/pullulanase-producing bacterium isolated from cassava wastewater.</title>
        <authorList>
            <person name="Wang Q."/>
            <person name="Xie N."/>
            <person name="Qin Y."/>
            <person name="Shen N."/>
            <person name="Zhu J."/>
            <person name="Mi H."/>
            <person name="Huang R."/>
        </authorList>
    </citation>
    <scope>NUCLEOTIDE SEQUENCE [LARGE SCALE GENOMIC DNA]</scope>
    <source>
        <strain evidence="1 2">GST4</strain>
    </source>
</reference>
<dbReference type="Gene3D" id="1.10.1510.10">
    <property type="entry name" value="Uncharacterised protein YqeY/AIM41 PF09424, N-terminal domain"/>
    <property type="match status" value="1"/>
</dbReference>
<organism evidence="1 2">
    <name type="scientific">Tumebacillus flagellatus</name>
    <dbReference type="NCBI Taxonomy" id="1157490"/>
    <lineage>
        <taxon>Bacteria</taxon>
        <taxon>Bacillati</taxon>
        <taxon>Bacillota</taxon>
        <taxon>Bacilli</taxon>
        <taxon>Bacillales</taxon>
        <taxon>Alicyclobacillaceae</taxon>
        <taxon>Tumebacillus</taxon>
    </lineage>
</organism>
<dbReference type="InterPro" id="IPR019004">
    <property type="entry name" value="YqeY/Aim41"/>
</dbReference>
<dbReference type="Gene3D" id="1.10.10.410">
    <property type="match status" value="1"/>
</dbReference>
<dbReference type="PANTHER" id="PTHR28055">
    <property type="entry name" value="ALTERED INHERITANCE OF MITOCHONDRIA PROTEIN 41, MITOCHONDRIAL"/>
    <property type="match status" value="1"/>
</dbReference>
<dbReference type="GO" id="GO:0016884">
    <property type="term" value="F:carbon-nitrogen ligase activity, with glutamine as amido-N-donor"/>
    <property type="evidence" value="ECO:0007669"/>
    <property type="project" value="InterPro"/>
</dbReference>
<comment type="caution">
    <text evidence="1">The sequence shown here is derived from an EMBL/GenBank/DDBJ whole genome shotgun (WGS) entry which is preliminary data.</text>
</comment>